<proteinExistence type="predicted"/>
<organism evidence="2 3">
    <name type="scientific">Eumeta variegata</name>
    <name type="common">Bagworm moth</name>
    <name type="synonym">Eumeta japonica</name>
    <dbReference type="NCBI Taxonomy" id="151549"/>
    <lineage>
        <taxon>Eukaryota</taxon>
        <taxon>Metazoa</taxon>
        <taxon>Ecdysozoa</taxon>
        <taxon>Arthropoda</taxon>
        <taxon>Hexapoda</taxon>
        <taxon>Insecta</taxon>
        <taxon>Pterygota</taxon>
        <taxon>Neoptera</taxon>
        <taxon>Endopterygota</taxon>
        <taxon>Lepidoptera</taxon>
        <taxon>Glossata</taxon>
        <taxon>Ditrysia</taxon>
        <taxon>Tineoidea</taxon>
        <taxon>Psychidae</taxon>
        <taxon>Oiketicinae</taxon>
        <taxon>Eumeta</taxon>
    </lineage>
</organism>
<feature type="region of interest" description="Disordered" evidence="1">
    <location>
        <begin position="12"/>
        <end position="32"/>
    </location>
</feature>
<evidence type="ECO:0000256" key="1">
    <source>
        <dbReference type="SAM" id="MobiDB-lite"/>
    </source>
</evidence>
<gene>
    <name evidence="2" type="ORF">EVAR_61958_1</name>
</gene>
<comment type="caution">
    <text evidence="2">The sequence shown here is derived from an EMBL/GenBank/DDBJ whole genome shotgun (WGS) entry which is preliminary data.</text>
</comment>
<feature type="compositionally biased region" description="Basic residues" evidence="1">
    <location>
        <begin position="183"/>
        <end position="192"/>
    </location>
</feature>
<evidence type="ECO:0000313" key="3">
    <source>
        <dbReference type="Proteomes" id="UP000299102"/>
    </source>
</evidence>
<sequence length="220" mass="23831">MPRYTVYASWRSGGPRPEYRGGEHEDEGLSGPAPDGTFMEYPIAGDLPPHRCRLCGGAALTPQRLSGSGSRNLMNNDTGVGGAADVNRMGANNSRAIRVLRRGCAADSAILFGYTSCLSIMTRQTRRSEEVLTLSSSNYLEVDHYLWICRVVKGAYLRAKDKTIGATGPGRRPSPDSPDRSAARRPVRRSRRRLGSISASGIAYAPPYALFAHPSALALY</sequence>
<dbReference type="EMBL" id="BGZK01001925">
    <property type="protein sequence ID" value="GBP88358.1"/>
    <property type="molecule type" value="Genomic_DNA"/>
</dbReference>
<feature type="region of interest" description="Disordered" evidence="1">
    <location>
        <begin position="163"/>
        <end position="192"/>
    </location>
</feature>
<reference evidence="2 3" key="1">
    <citation type="journal article" date="2019" name="Commun. Biol.">
        <title>The bagworm genome reveals a unique fibroin gene that provides high tensile strength.</title>
        <authorList>
            <person name="Kono N."/>
            <person name="Nakamura H."/>
            <person name="Ohtoshi R."/>
            <person name="Tomita M."/>
            <person name="Numata K."/>
            <person name="Arakawa K."/>
        </authorList>
    </citation>
    <scope>NUCLEOTIDE SEQUENCE [LARGE SCALE GENOMIC DNA]</scope>
</reference>
<evidence type="ECO:0000313" key="2">
    <source>
        <dbReference type="EMBL" id="GBP88358.1"/>
    </source>
</evidence>
<dbReference type="Proteomes" id="UP000299102">
    <property type="component" value="Unassembled WGS sequence"/>
</dbReference>
<name>A0A4C1ZKR5_EUMVA</name>
<feature type="compositionally biased region" description="Basic and acidic residues" evidence="1">
    <location>
        <begin position="173"/>
        <end position="182"/>
    </location>
</feature>
<protein>
    <submittedName>
        <fullName evidence="2">Uncharacterized protein</fullName>
    </submittedName>
</protein>
<keyword evidence="3" id="KW-1185">Reference proteome</keyword>
<accession>A0A4C1ZKR5</accession>
<dbReference type="AlphaFoldDB" id="A0A4C1ZKR5"/>